<name>A0A1D8A3U6_9SPHN</name>
<dbReference type="EMBL" id="CP017075">
    <property type="protein sequence ID" value="AOR76756.1"/>
    <property type="molecule type" value="Genomic_DNA"/>
</dbReference>
<evidence type="ECO:0000256" key="1">
    <source>
        <dbReference type="PROSITE-ProRule" id="PRU01076"/>
    </source>
</evidence>
<organism evidence="3 4">
    <name type="scientific">Novosphingobium resinovorum</name>
    <dbReference type="NCBI Taxonomy" id="158500"/>
    <lineage>
        <taxon>Bacteria</taxon>
        <taxon>Pseudomonadati</taxon>
        <taxon>Pseudomonadota</taxon>
        <taxon>Alphaproteobacteria</taxon>
        <taxon>Sphingomonadales</taxon>
        <taxon>Sphingomonadaceae</taxon>
        <taxon>Novosphingobium</taxon>
    </lineage>
</organism>
<dbReference type="Gene3D" id="2.10.260.10">
    <property type="match status" value="1"/>
</dbReference>
<dbReference type="GO" id="GO:0003677">
    <property type="term" value="F:DNA binding"/>
    <property type="evidence" value="ECO:0007669"/>
    <property type="project" value="UniProtKB-UniRule"/>
</dbReference>
<dbReference type="NCBIfam" id="TIGR01439">
    <property type="entry name" value="lp_hng_hel_AbrB"/>
    <property type="match status" value="1"/>
</dbReference>
<dbReference type="KEGG" id="nre:BES08_08355"/>
<keyword evidence="1" id="KW-0238">DNA-binding</keyword>
<dbReference type="SUPFAM" id="SSF89447">
    <property type="entry name" value="AbrB/MazE/MraZ-like"/>
    <property type="match status" value="1"/>
</dbReference>
<dbReference type="Pfam" id="PF04014">
    <property type="entry name" value="MazE_antitoxin"/>
    <property type="match status" value="1"/>
</dbReference>
<dbReference type="InterPro" id="IPR007159">
    <property type="entry name" value="SpoVT-AbrB_dom"/>
</dbReference>
<protein>
    <recommendedName>
        <fullName evidence="2">SpoVT-AbrB domain-containing protein</fullName>
    </recommendedName>
</protein>
<proteinExistence type="predicted"/>
<dbReference type="RefSeq" id="WP_008832560.1">
    <property type="nucleotide sequence ID" value="NZ_CP017075.1"/>
</dbReference>
<dbReference type="AlphaFoldDB" id="A0A1D8A3U6"/>
<gene>
    <name evidence="3" type="ORF">BES08_08355</name>
</gene>
<sequence length="95" mass="10502">MKFESNMTVKGQVTVPKDIRDALGLKPGQAVAFELDGDGNARIIRADDPARIEARKEAFLGRLHETRAKFAGKALDPDMDGLEYQRMMRGDGPEV</sequence>
<accession>A0A1D8A3U6</accession>
<dbReference type="Proteomes" id="UP000094626">
    <property type="component" value="Chromosome"/>
</dbReference>
<dbReference type="PROSITE" id="PS51740">
    <property type="entry name" value="SPOVT_ABRB"/>
    <property type="match status" value="1"/>
</dbReference>
<keyword evidence="4" id="KW-1185">Reference proteome</keyword>
<dbReference type="InterPro" id="IPR037914">
    <property type="entry name" value="SpoVT-AbrB_sf"/>
</dbReference>
<evidence type="ECO:0000313" key="4">
    <source>
        <dbReference type="Proteomes" id="UP000094626"/>
    </source>
</evidence>
<evidence type="ECO:0000259" key="2">
    <source>
        <dbReference type="PROSITE" id="PS51740"/>
    </source>
</evidence>
<evidence type="ECO:0000313" key="3">
    <source>
        <dbReference type="EMBL" id="AOR76756.1"/>
    </source>
</evidence>
<dbReference type="SMART" id="SM00966">
    <property type="entry name" value="SpoVT_AbrB"/>
    <property type="match status" value="1"/>
</dbReference>
<reference evidence="4" key="1">
    <citation type="journal article" date="2017" name="J. Biotechnol.">
        <title>Complete genome sequence of Novosphingobium resinovorum SA1, a versatile xenobiotic-degrading bacterium capable of utilizing sulfanilic acid.</title>
        <authorList>
            <person name="Hegedus B."/>
            <person name="Kos P.B."/>
            <person name="Balint B."/>
            <person name="Maroti G."/>
            <person name="Gan H.M."/>
            <person name="Perei K."/>
            <person name="Rakhely G."/>
        </authorList>
    </citation>
    <scope>NUCLEOTIDE SEQUENCE [LARGE SCALE GENOMIC DNA]</scope>
    <source>
        <strain evidence="4">SA1</strain>
    </source>
</reference>
<feature type="domain" description="SpoVT-AbrB" evidence="2">
    <location>
        <begin position="2"/>
        <end position="49"/>
    </location>
</feature>